<organism evidence="1">
    <name type="scientific">uncultured Caudovirales phage</name>
    <dbReference type="NCBI Taxonomy" id="2100421"/>
    <lineage>
        <taxon>Viruses</taxon>
        <taxon>Duplodnaviria</taxon>
        <taxon>Heunggongvirae</taxon>
        <taxon>Uroviricota</taxon>
        <taxon>Caudoviricetes</taxon>
        <taxon>Peduoviridae</taxon>
        <taxon>Maltschvirus</taxon>
        <taxon>Maltschvirus maltsch</taxon>
    </lineage>
</organism>
<accession>A0A6J5RXU6</accession>
<evidence type="ECO:0000313" key="1">
    <source>
        <dbReference type="EMBL" id="CAB4196864.1"/>
    </source>
</evidence>
<proteinExistence type="predicted"/>
<reference evidence="1" key="1">
    <citation type="submission" date="2020-05" db="EMBL/GenBank/DDBJ databases">
        <authorList>
            <person name="Chiriac C."/>
            <person name="Salcher M."/>
            <person name="Ghai R."/>
            <person name="Kavagutti S V."/>
        </authorList>
    </citation>
    <scope>NUCLEOTIDE SEQUENCE</scope>
</reference>
<protein>
    <submittedName>
        <fullName evidence="1">Uncharacterized protein</fullName>
    </submittedName>
</protein>
<sequence length="61" mass="7348">MCDVIFKHTNDTNCEFLIKDSNRLRGRTAIYQFIDISCYFPERKKLMLWKRCINDDASIKK</sequence>
<dbReference type="EMBL" id="LR797252">
    <property type="protein sequence ID" value="CAB4196864.1"/>
    <property type="molecule type" value="Genomic_DNA"/>
</dbReference>
<name>A0A6J5RXU6_9CAUD</name>
<gene>
    <name evidence="1" type="ORF">UFOVP1290_384</name>
</gene>